<protein>
    <submittedName>
        <fullName evidence="1">Uncharacterized protein</fullName>
    </submittedName>
</protein>
<accession>A0A6A3FZW9</accession>
<organism evidence="1 2">
    <name type="scientific">Phytophthora rubi</name>
    <dbReference type="NCBI Taxonomy" id="129364"/>
    <lineage>
        <taxon>Eukaryota</taxon>
        <taxon>Sar</taxon>
        <taxon>Stramenopiles</taxon>
        <taxon>Oomycota</taxon>
        <taxon>Peronosporomycetes</taxon>
        <taxon>Peronosporales</taxon>
        <taxon>Peronosporaceae</taxon>
        <taxon>Phytophthora</taxon>
    </lineage>
</organism>
<dbReference type="OrthoDB" id="10269472at2759"/>
<evidence type="ECO:0000313" key="1">
    <source>
        <dbReference type="EMBL" id="KAE8951695.1"/>
    </source>
</evidence>
<proteinExistence type="predicted"/>
<name>A0A6A3FZW9_9STRA</name>
<comment type="caution">
    <text evidence="1">The sequence shown here is derived from an EMBL/GenBank/DDBJ whole genome shotgun (WGS) entry which is preliminary data.</text>
</comment>
<dbReference type="EMBL" id="QXFU01012338">
    <property type="protein sequence ID" value="KAE8951695.1"/>
    <property type="molecule type" value="Genomic_DNA"/>
</dbReference>
<gene>
    <name evidence="1" type="ORF">PR002_g32899</name>
</gene>
<dbReference type="Proteomes" id="UP000435112">
    <property type="component" value="Unassembled WGS sequence"/>
</dbReference>
<sequence>MWESWKYGEPTVLAENTPSLADRSAGFSADFLGV</sequence>
<evidence type="ECO:0000313" key="2">
    <source>
        <dbReference type="Proteomes" id="UP000435112"/>
    </source>
</evidence>
<dbReference type="AlphaFoldDB" id="A0A6A3FZW9"/>
<reference evidence="1 2" key="1">
    <citation type="submission" date="2018-09" db="EMBL/GenBank/DDBJ databases">
        <title>Genomic investigation of the strawberry pathogen Phytophthora fragariae indicates pathogenicity is determined by transcriptional variation in three key races.</title>
        <authorList>
            <person name="Adams T.M."/>
            <person name="Armitage A.D."/>
            <person name="Sobczyk M.K."/>
            <person name="Bates H.J."/>
            <person name="Dunwell J.M."/>
            <person name="Nellist C.F."/>
            <person name="Harrison R.J."/>
        </authorList>
    </citation>
    <scope>NUCLEOTIDE SEQUENCE [LARGE SCALE GENOMIC DNA]</scope>
    <source>
        <strain evidence="1 2">SCRP324</strain>
    </source>
</reference>